<evidence type="ECO:0000256" key="1">
    <source>
        <dbReference type="ARBA" id="ARBA00007689"/>
    </source>
</evidence>
<dbReference type="InterPro" id="IPR011008">
    <property type="entry name" value="Dimeric_a/b-barrel"/>
</dbReference>
<accession>A0ABM7WPH1</accession>
<evidence type="ECO:0000313" key="4">
    <source>
        <dbReference type="Proteomes" id="UP001162891"/>
    </source>
</evidence>
<organism evidence="3 4">
    <name type="scientific">Anaeromyxobacter oryzae</name>
    <dbReference type="NCBI Taxonomy" id="2918170"/>
    <lineage>
        <taxon>Bacteria</taxon>
        <taxon>Pseudomonadati</taxon>
        <taxon>Myxococcota</taxon>
        <taxon>Myxococcia</taxon>
        <taxon>Myxococcales</taxon>
        <taxon>Cystobacterineae</taxon>
        <taxon>Anaeromyxobacteraceae</taxon>
        <taxon>Anaeromyxobacter</taxon>
    </lineage>
</organism>
<evidence type="ECO:0000259" key="2">
    <source>
        <dbReference type="Pfam" id="PF03795"/>
    </source>
</evidence>
<dbReference type="InterPro" id="IPR005545">
    <property type="entry name" value="YCII"/>
</dbReference>
<dbReference type="Pfam" id="PF03795">
    <property type="entry name" value="YCII"/>
    <property type="match status" value="1"/>
</dbReference>
<gene>
    <name evidence="3" type="ORF">AMOR_03610</name>
</gene>
<name>A0ABM7WPH1_9BACT</name>
<dbReference type="Proteomes" id="UP001162891">
    <property type="component" value="Chromosome"/>
</dbReference>
<dbReference type="Gene3D" id="3.30.70.1060">
    <property type="entry name" value="Dimeric alpha+beta barrel"/>
    <property type="match status" value="1"/>
</dbReference>
<dbReference type="SUPFAM" id="SSF54909">
    <property type="entry name" value="Dimeric alpha+beta barrel"/>
    <property type="match status" value="1"/>
</dbReference>
<comment type="similarity">
    <text evidence="1">Belongs to the YciI family.</text>
</comment>
<sequence>MASFMLIFRGGDSSGDSPEQLQQHVQKWFTWFEGLRRSGVYSGAGAPLERSGKVVRGAAKTVSDGPFAEAKDLVGGYAIVEAANLEAAVEIARGCPTYEKGGAVEVRPVRVM</sequence>
<reference evidence="4" key="1">
    <citation type="journal article" date="2022" name="Int. J. Syst. Evol. Microbiol.">
        <title>Anaeromyxobacter oryzae sp. nov., Anaeromyxobacter diazotrophicus sp. nov. and Anaeromyxobacter paludicola sp. nov., isolated from paddy soils.</title>
        <authorList>
            <person name="Itoh H."/>
            <person name="Xu Z."/>
            <person name="Mise K."/>
            <person name="Masuda Y."/>
            <person name="Ushijima N."/>
            <person name="Hayakawa C."/>
            <person name="Shiratori Y."/>
            <person name="Senoo K."/>
        </authorList>
    </citation>
    <scope>NUCLEOTIDE SEQUENCE [LARGE SCALE GENOMIC DNA]</scope>
    <source>
        <strain evidence="4">Red232</strain>
    </source>
</reference>
<dbReference type="EMBL" id="AP025591">
    <property type="protein sequence ID" value="BDG01365.1"/>
    <property type="molecule type" value="Genomic_DNA"/>
</dbReference>
<keyword evidence="4" id="KW-1185">Reference proteome</keyword>
<feature type="domain" description="YCII-related" evidence="2">
    <location>
        <begin position="18"/>
        <end position="111"/>
    </location>
</feature>
<dbReference type="PANTHER" id="PTHR35174:SF3">
    <property type="entry name" value="BLL7171 PROTEIN"/>
    <property type="match status" value="1"/>
</dbReference>
<dbReference type="PANTHER" id="PTHR35174">
    <property type="entry name" value="BLL7171 PROTEIN-RELATED"/>
    <property type="match status" value="1"/>
</dbReference>
<evidence type="ECO:0000313" key="3">
    <source>
        <dbReference type="EMBL" id="BDG01365.1"/>
    </source>
</evidence>
<dbReference type="RefSeq" id="WP_248357832.1">
    <property type="nucleotide sequence ID" value="NZ_AP025591.1"/>
</dbReference>
<protein>
    <recommendedName>
        <fullName evidence="2">YCII-related domain-containing protein</fullName>
    </recommendedName>
</protein>
<proteinExistence type="inferred from homology"/>